<feature type="region of interest" description="Disordered" evidence="1">
    <location>
        <begin position="92"/>
        <end position="209"/>
    </location>
</feature>
<feature type="signal peptide" evidence="2">
    <location>
        <begin position="1"/>
        <end position="19"/>
    </location>
</feature>
<evidence type="ECO:0000313" key="3">
    <source>
        <dbReference type="EMBL" id="KAF7172926.1"/>
    </source>
</evidence>
<organism evidence="3 4">
    <name type="scientific">Aspergillus hiratsukae</name>
    <dbReference type="NCBI Taxonomy" id="1194566"/>
    <lineage>
        <taxon>Eukaryota</taxon>
        <taxon>Fungi</taxon>
        <taxon>Dikarya</taxon>
        <taxon>Ascomycota</taxon>
        <taxon>Pezizomycotina</taxon>
        <taxon>Eurotiomycetes</taxon>
        <taxon>Eurotiomycetidae</taxon>
        <taxon>Eurotiales</taxon>
        <taxon>Aspergillaceae</taxon>
        <taxon>Aspergillus</taxon>
        <taxon>Aspergillus subgen. Fumigati</taxon>
    </lineage>
</organism>
<evidence type="ECO:0000256" key="1">
    <source>
        <dbReference type="SAM" id="MobiDB-lite"/>
    </source>
</evidence>
<dbReference type="EMBL" id="JACBAF010001817">
    <property type="protein sequence ID" value="KAF7172926.1"/>
    <property type="molecule type" value="Genomic_DNA"/>
</dbReference>
<dbReference type="AlphaFoldDB" id="A0A8H6QJA0"/>
<evidence type="ECO:0008006" key="5">
    <source>
        <dbReference type="Google" id="ProtNLM"/>
    </source>
</evidence>
<sequence length="279" mass="28986">MNRLIRLLFVSLVASSAIAAPAPEQSDPVPAREDTFFENLSNINEYSIHNALHLIERFRHGVFPTDRDAIDAIKKEDRSLAAHLNLVRDIGSNATTSAPNSPTATQPPATTTPTSETQNPTTHTTESTTTTSTHTTTAPTTTSEPQPTTTTTTSETTTSTQNTPTPTTGPTTTTSTTTSETGTTLTTTSSTTESRTSKSSTTRTPFTSTYKSTTTLANGQQSTVTAVTVVYPTGDSSNQGATTTGPAPGLQTGSAASITGLQKELLVMLGGAAAVAMAL</sequence>
<keyword evidence="2" id="KW-0732">Signal</keyword>
<gene>
    <name evidence="3" type="ORF">CNMCM6106_007084</name>
</gene>
<name>A0A8H6QJA0_9EURO</name>
<proteinExistence type="predicted"/>
<evidence type="ECO:0000313" key="4">
    <source>
        <dbReference type="Proteomes" id="UP000662466"/>
    </source>
</evidence>
<comment type="caution">
    <text evidence="3">The sequence shown here is derived from an EMBL/GenBank/DDBJ whole genome shotgun (WGS) entry which is preliminary data.</text>
</comment>
<evidence type="ECO:0000256" key="2">
    <source>
        <dbReference type="SAM" id="SignalP"/>
    </source>
</evidence>
<feature type="chain" id="PRO_5034981268" description="GPI anchored protein" evidence="2">
    <location>
        <begin position="20"/>
        <end position="279"/>
    </location>
</feature>
<accession>A0A8H6QJA0</accession>
<protein>
    <recommendedName>
        <fullName evidence="5">GPI anchored protein</fullName>
    </recommendedName>
</protein>
<reference evidence="3" key="1">
    <citation type="submission" date="2020-06" db="EMBL/GenBank/DDBJ databases">
        <title>Draft genome sequences of strains closely related to Aspergillus parafelis and Aspergillus hiratsukae.</title>
        <authorList>
            <person name="Dos Santos R.A.C."/>
            <person name="Rivero-Menendez O."/>
            <person name="Steenwyk J.L."/>
            <person name="Mead M.E."/>
            <person name="Goldman G.H."/>
            <person name="Alastruey-Izquierdo A."/>
            <person name="Rokas A."/>
        </authorList>
    </citation>
    <scope>NUCLEOTIDE SEQUENCE</scope>
    <source>
        <strain evidence="3">CNM-CM6106</strain>
    </source>
</reference>
<dbReference type="Proteomes" id="UP000662466">
    <property type="component" value="Unassembled WGS sequence"/>
</dbReference>